<dbReference type="AlphaFoldDB" id="A0A9D3YFV7"/>
<protein>
    <recommendedName>
        <fullName evidence="1">Reverse transcriptase domain-containing protein</fullName>
    </recommendedName>
</protein>
<evidence type="ECO:0000259" key="1">
    <source>
        <dbReference type="PROSITE" id="PS50878"/>
    </source>
</evidence>
<dbReference type="InterPro" id="IPR043502">
    <property type="entry name" value="DNA/RNA_pol_sf"/>
</dbReference>
<dbReference type="SUPFAM" id="SSF56672">
    <property type="entry name" value="DNA/RNA polymerases"/>
    <property type="match status" value="1"/>
</dbReference>
<keyword evidence="3" id="KW-1185">Reference proteome</keyword>
<dbReference type="EMBL" id="JAIWYP010000015">
    <property type="protein sequence ID" value="KAH3699291.1"/>
    <property type="molecule type" value="Genomic_DNA"/>
</dbReference>
<organism evidence="2 3">
    <name type="scientific">Dreissena polymorpha</name>
    <name type="common">Zebra mussel</name>
    <name type="synonym">Mytilus polymorpha</name>
    <dbReference type="NCBI Taxonomy" id="45954"/>
    <lineage>
        <taxon>Eukaryota</taxon>
        <taxon>Metazoa</taxon>
        <taxon>Spiralia</taxon>
        <taxon>Lophotrochozoa</taxon>
        <taxon>Mollusca</taxon>
        <taxon>Bivalvia</taxon>
        <taxon>Autobranchia</taxon>
        <taxon>Heteroconchia</taxon>
        <taxon>Euheterodonta</taxon>
        <taxon>Imparidentia</taxon>
        <taxon>Neoheterodontei</taxon>
        <taxon>Myida</taxon>
        <taxon>Dreissenoidea</taxon>
        <taxon>Dreissenidae</taxon>
        <taxon>Dreissena</taxon>
    </lineage>
</organism>
<reference evidence="2" key="2">
    <citation type="submission" date="2020-11" db="EMBL/GenBank/DDBJ databases">
        <authorList>
            <person name="McCartney M.A."/>
            <person name="Auch B."/>
            <person name="Kono T."/>
            <person name="Mallez S."/>
            <person name="Becker A."/>
            <person name="Gohl D.M."/>
            <person name="Silverstein K.A.T."/>
            <person name="Koren S."/>
            <person name="Bechman K.B."/>
            <person name="Herman A."/>
            <person name="Abrahante J.E."/>
            <person name="Garbe J."/>
        </authorList>
    </citation>
    <scope>NUCLEOTIDE SEQUENCE</scope>
    <source>
        <strain evidence="2">Duluth1</strain>
        <tissue evidence="2">Whole animal</tissue>
    </source>
</reference>
<feature type="domain" description="Reverse transcriptase" evidence="1">
    <location>
        <begin position="51"/>
        <end position="325"/>
    </location>
</feature>
<proteinExistence type="predicted"/>
<comment type="caution">
    <text evidence="2">The sequence shown here is derived from an EMBL/GenBank/DDBJ whole genome shotgun (WGS) entry which is preliminary data.</text>
</comment>
<dbReference type="PANTHER" id="PTHR31635">
    <property type="entry name" value="REVERSE TRANSCRIPTASE DOMAIN-CONTAINING PROTEIN-RELATED"/>
    <property type="match status" value="1"/>
</dbReference>
<evidence type="ECO:0000313" key="3">
    <source>
        <dbReference type="Proteomes" id="UP000828390"/>
    </source>
</evidence>
<dbReference type="Pfam" id="PF00078">
    <property type="entry name" value="RVT_1"/>
    <property type="match status" value="1"/>
</dbReference>
<gene>
    <name evidence="2" type="ORF">DPMN_074246</name>
</gene>
<dbReference type="PROSITE" id="PS50878">
    <property type="entry name" value="RT_POL"/>
    <property type="match status" value="1"/>
</dbReference>
<dbReference type="Proteomes" id="UP000828390">
    <property type="component" value="Unassembled WGS sequence"/>
</dbReference>
<accession>A0A9D3YFV7</accession>
<dbReference type="CDD" id="cd01650">
    <property type="entry name" value="RT_nLTR_like"/>
    <property type="match status" value="1"/>
</dbReference>
<evidence type="ECO:0000313" key="2">
    <source>
        <dbReference type="EMBL" id="KAH3699291.1"/>
    </source>
</evidence>
<dbReference type="InterPro" id="IPR000477">
    <property type="entry name" value="RT_dom"/>
</dbReference>
<name>A0A9D3YFV7_DREPO</name>
<sequence>MCEGILTEEECYNALKEMKNDKSPGSDGLTIEFYKTFWDDIKKTFIESINYSFIYGHLTDFQKQSIISLIPKPNKDTTILTNWRPISLLNVDYKIATKAIANRIKKTISSIIAPSQTGFIKGRYIGENVRLIFEIIEYLENKQIPGLLFFSDFEKAYDTLNHEFMFKCLQHFNFGDDLIRWVKLFYRDISSIIMNNGYMSESFKIKNGVRQGCPLSSSLFVICIEILSNYIEKDQNIRGIVVNNIEIKQSLFADDATFFNNGEQNSFENLVNVITQFGKTSGLNLNNSKSTVLRVGLFKNTTIHFCNDHKFIWTSESASTLGLSFYNCKIKNMSMNLEPKLCAFSNCLKQWHHRKLTLLGKITVIKTFALPKLVYPFTVLPNPPKHTIQKITKEIFNFLWDGKPDKIKRSKIIMNYTNEGLKLTDIEMFLNSIKGSWVKRLLTENNSMWKCIYNTILQKYGGELLFESNLQTKDIKRLCEDNEF</sequence>
<reference evidence="2" key="1">
    <citation type="journal article" date="2019" name="bioRxiv">
        <title>The Genome of the Zebra Mussel, Dreissena polymorpha: A Resource for Invasive Species Research.</title>
        <authorList>
            <person name="McCartney M.A."/>
            <person name="Auch B."/>
            <person name="Kono T."/>
            <person name="Mallez S."/>
            <person name="Zhang Y."/>
            <person name="Obille A."/>
            <person name="Becker A."/>
            <person name="Abrahante J.E."/>
            <person name="Garbe J."/>
            <person name="Badalamenti J.P."/>
            <person name="Herman A."/>
            <person name="Mangelson H."/>
            <person name="Liachko I."/>
            <person name="Sullivan S."/>
            <person name="Sone E.D."/>
            <person name="Koren S."/>
            <person name="Silverstein K.A.T."/>
            <person name="Beckman K.B."/>
            <person name="Gohl D.M."/>
        </authorList>
    </citation>
    <scope>NUCLEOTIDE SEQUENCE</scope>
    <source>
        <strain evidence="2">Duluth1</strain>
        <tissue evidence="2">Whole animal</tissue>
    </source>
</reference>
<dbReference type="PANTHER" id="PTHR31635:SF196">
    <property type="entry name" value="REVERSE TRANSCRIPTASE DOMAIN-CONTAINING PROTEIN-RELATED"/>
    <property type="match status" value="1"/>
</dbReference>